<feature type="domain" description="Peptidase S9 prolyl oligopeptidase catalytic" evidence="2">
    <location>
        <begin position="201"/>
        <end position="346"/>
    </location>
</feature>
<dbReference type="Pfam" id="PF00326">
    <property type="entry name" value="Peptidase_S9"/>
    <property type="match status" value="1"/>
</dbReference>
<gene>
    <name evidence="3" type="ORF">EV140_0478</name>
</gene>
<dbReference type="GO" id="GO:0008236">
    <property type="term" value="F:serine-type peptidase activity"/>
    <property type="evidence" value="ECO:0007669"/>
    <property type="project" value="InterPro"/>
</dbReference>
<feature type="signal peptide" evidence="1">
    <location>
        <begin position="1"/>
        <end position="23"/>
    </location>
</feature>
<dbReference type="SUPFAM" id="SSF53474">
    <property type="entry name" value="alpha/beta-Hydrolases"/>
    <property type="match status" value="1"/>
</dbReference>
<dbReference type="InterPro" id="IPR052920">
    <property type="entry name" value="DNA-binding_regulatory"/>
</dbReference>
<sequence length="389" mass="42017">MLRALGGATAALGAIAVTTGAAALAIAGSAARAVVTPPGERPEEVVLHGVDRASRTVTVSATPETELPGRYSLWFDRGRGHARVGTIVGRGPGVVIRELLSVERGELEAATHARWGAWYYLTPADLRVPFDEVAVATELGPAPAWLIPPARPSTRWIIQVHGRGVTRAEGLRVVPTARTSGWTSLLISYRNDGDAPSSPDGRYGLGDDEWRDVATAIRFARDRGAQQIVLMGWSMGGATVLQTVLRASEARYVDGVILESAAVDWRAVLARQAQRRGLPRAIQTLATRVLTEQWGVRLTGRAAPIDLDRLDATARAAELGVPLLVLHSDDDPDVPIEPILRLVAAAPGDVHLERFTVAGHTRLWNYDPRRFGRAIETWLSRLPEPSDRS</sequence>
<dbReference type="EMBL" id="SGXT01000011">
    <property type="protein sequence ID" value="RZT64236.1"/>
    <property type="molecule type" value="Genomic_DNA"/>
</dbReference>
<dbReference type="InterPro" id="IPR001375">
    <property type="entry name" value="Peptidase_S9_cat"/>
</dbReference>
<dbReference type="InterPro" id="IPR029058">
    <property type="entry name" value="AB_hydrolase_fold"/>
</dbReference>
<dbReference type="AlphaFoldDB" id="A0A4Q7TTA7"/>
<feature type="chain" id="PRO_5020658117" evidence="1">
    <location>
        <begin position="24"/>
        <end position="389"/>
    </location>
</feature>
<evidence type="ECO:0000259" key="2">
    <source>
        <dbReference type="Pfam" id="PF00326"/>
    </source>
</evidence>
<comment type="caution">
    <text evidence="3">The sequence shown here is derived from an EMBL/GenBank/DDBJ whole genome shotgun (WGS) entry which is preliminary data.</text>
</comment>
<protein>
    <submittedName>
        <fullName evidence="3">Alpha/beta hydrolase family protein</fullName>
    </submittedName>
</protein>
<keyword evidence="3" id="KW-0378">Hydrolase</keyword>
<dbReference type="PANTHER" id="PTHR43358">
    <property type="entry name" value="ALPHA/BETA-HYDROLASE"/>
    <property type="match status" value="1"/>
</dbReference>
<name>A0A4Q7TTA7_9MICO</name>
<keyword evidence="4" id="KW-1185">Reference proteome</keyword>
<organism evidence="3 4">
    <name type="scientific">Microcella alkaliphila</name>
    <dbReference type="NCBI Taxonomy" id="279828"/>
    <lineage>
        <taxon>Bacteria</taxon>
        <taxon>Bacillati</taxon>
        <taxon>Actinomycetota</taxon>
        <taxon>Actinomycetes</taxon>
        <taxon>Micrococcales</taxon>
        <taxon>Microbacteriaceae</taxon>
        <taxon>Microcella</taxon>
    </lineage>
</organism>
<evidence type="ECO:0000256" key="1">
    <source>
        <dbReference type="SAM" id="SignalP"/>
    </source>
</evidence>
<dbReference type="GO" id="GO:0006508">
    <property type="term" value="P:proteolysis"/>
    <property type="evidence" value="ECO:0007669"/>
    <property type="project" value="InterPro"/>
</dbReference>
<proteinExistence type="predicted"/>
<dbReference type="Gene3D" id="3.40.50.1820">
    <property type="entry name" value="alpha/beta hydrolase"/>
    <property type="match status" value="1"/>
</dbReference>
<reference evidence="3 4" key="1">
    <citation type="journal article" date="2015" name="Stand. Genomic Sci.">
        <title>Genomic Encyclopedia of Bacterial and Archaeal Type Strains, Phase III: the genomes of soil and plant-associated and newly described type strains.</title>
        <authorList>
            <person name="Whitman W.B."/>
            <person name="Woyke T."/>
            <person name="Klenk H.P."/>
            <person name="Zhou Y."/>
            <person name="Lilburn T.G."/>
            <person name="Beck B.J."/>
            <person name="De Vos P."/>
            <person name="Vandamme P."/>
            <person name="Eisen J.A."/>
            <person name="Garrity G."/>
            <person name="Hugenholtz P."/>
            <person name="Kyrpides N.C."/>
        </authorList>
    </citation>
    <scope>NUCLEOTIDE SEQUENCE [LARGE SCALE GENOMIC DNA]</scope>
    <source>
        <strain evidence="3 4">AC4r</strain>
    </source>
</reference>
<evidence type="ECO:0000313" key="3">
    <source>
        <dbReference type="EMBL" id="RZT64236.1"/>
    </source>
</evidence>
<keyword evidence="1" id="KW-0732">Signal</keyword>
<dbReference type="PANTHER" id="PTHR43358:SF4">
    <property type="entry name" value="ALPHA_BETA HYDROLASE FOLD-1 DOMAIN-CONTAINING PROTEIN"/>
    <property type="match status" value="1"/>
</dbReference>
<accession>A0A4Q7TTA7</accession>
<evidence type="ECO:0000313" key="4">
    <source>
        <dbReference type="Proteomes" id="UP000292408"/>
    </source>
</evidence>
<dbReference type="Proteomes" id="UP000292408">
    <property type="component" value="Unassembled WGS sequence"/>
</dbReference>